<dbReference type="AlphaFoldDB" id="R0MRQ2"/>
<evidence type="ECO:0000259" key="2">
    <source>
        <dbReference type="SMART" id="SM00775"/>
    </source>
</evidence>
<accession>R0MRQ2</accession>
<dbReference type="OrthoDB" id="4567at2759"/>
<dbReference type="VEuPathDB" id="MicrosporidiaDB:NBO_2g0074"/>
<dbReference type="GO" id="GO:0045944">
    <property type="term" value="P:positive regulation of transcription by RNA polymerase II"/>
    <property type="evidence" value="ECO:0007669"/>
    <property type="project" value="TreeGrafter"/>
</dbReference>
<gene>
    <name evidence="3" type="primary">NED1</name>
    <name evidence="3" type="ORF">NBO_2g0074</name>
</gene>
<keyword evidence="4" id="KW-1185">Reference proteome</keyword>
<sequence length="585" mass="67941">MKIYSPAMGIVNKLFTSVSGLYNNINILTFSGVNDVIVVRGTDGKLRCSEFQLRFGKLYFPNMSTHVVHLIVNGITVNDISMYITSQGELFFEKQMSTDDDIKYDDLLGYIEKLEQIKQENMDENIKMYFESLTISKKDSPKWKAIEKVAKENVEFYRNKRALNFKERSFAMQYIMTVKNDFYTNNILKYSKFGQMIGSAEYFDWLLQRYRNVLLLMNGLFHYPPNNKKEKCDENGCSEAEITFSLCFDKKIDNSFHCTFNKYVTKEISEDKNLVVRLTGCKKCNSLFYFNYALFSRLYFELRASVNNKSKKLIETLETEHNKAVGWGFFRRKKIVKKEMTYSLRLNSDELEKLNLIYGQNTVIFKVGGIDKQLGGHIYLWDANDKIIVSDVDGTITKSDVWGHIYSLMGKDWTHGGIASLFTKIKKHGYKILYLTARPLQQSFATKNYLRRVNQDGYNLPEGPVLLSPDGVFAALYREIVIKKPEDFKIACLTDIMKIFNGVNPFVAGFGNRITDVITYKSLNISPTRIFTINPEGELSGDFTNSLSKTYKSMNDFIDKIFPYYHKDDQNPFIDHQYSDMKWWS</sequence>
<evidence type="ECO:0000256" key="1">
    <source>
        <dbReference type="ARBA" id="ARBA00005476"/>
    </source>
</evidence>
<reference evidence="3 4" key="1">
    <citation type="journal article" date="2013" name="BMC Genomics">
        <title>Comparative genomics of parasitic silkworm microsporidia reveal an association between genome expansion and host adaptation.</title>
        <authorList>
            <person name="Pan G."/>
            <person name="Xu J."/>
            <person name="Li T."/>
            <person name="Xia Q."/>
            <person name="Liu S.L."/>
            <person name="Zhang G."/>
            <person name="Li S."/>
            <person name="Li C."/>
            <person name="Liu H."/>
            <person name="Yang L."/>
            <person name="Liu T."/>
            <person name="Zhang X."/>
            <person name="Wu Z."/>
            <person name="Fan W."/>
            <person name="Dang X."/>
            <person name="Xiang H."/>
            <person name="Tao M."/>
            <person name="Li Y."/>
            <person name="Hu J."/>
            <person name="Li Z."/>
            <person name="Lin L."/>
            <person name="Luo J."/>
            <person name="Geng L."/>
            <person name="Wang L."/>
            <person name="Long M."/>
            <person name="Wan Y."/>
            <person name="He N."/>
            <person name="Zhang Z."/>
            <person name="Lu C."/>
            <person name="Keeling P.J."/>
            <person name="Wang J."/>
            <person name="Xiang Z."/>
            <person name="Zhou Z."/>
        </authorList>
    </citation>
    <scope>NUCLEOTIDE SEQUENCE [LARGE SCALE GENOMIC DNA]</scope>
    <source>
        <strain evidence="4">CQ1 / CVCC 102059</strain>
    </source>
</reference>
<dbReference type="PANTHER" id="PTHR12181">
    <property type="entry name" value="LIPIN"/>
    <property type="match status" value="1"/>
</dbReference>
<dbReference type="InterPro" id="IPR007651">
    <property type="entry name" value="Lipin_N"/>
</dbReference>
<dbReference type="SUPFAM" id="SSF56784">
    <property type="entry name" value="HAD-like"/>
    <property type="match status" value="1"/>
</dbReference>
<dbReference type="Proteomes" id="UP000016927">
    <property type="component" value="Unassembled WGS sequence"/>
</dbReference>
<dbReference type="Pfam" id="PF04571">
    <property type="entry name" value="Lipin_N"/>
    <property type="match status" value="1"/>
</dbReference>
<dbReference type="PANTHER" id="PTHR12181:SF12">
    <property type="entry name" value="PHOSPHATIDATE PHOSPHATASE"/>
    <property type="match status" value="1"/>
</dbReference>
<evidence type="ECO:0000313" key="4">
    <source>
        <dbReference type="Proteomes" id="UP000016927"/>
    </source>
</evidence>
<dbReference type="InterPro" id="IPR036412">
    <property type="entry name" value="HAD-like_sf"/>
</dbReference>
<feature type="domain" description="LNS2/PITP" evidence="2">
    <location>
        <begin position="387"/>
        <end position="542"/>
    </location>
</feature>
<dbReference type="GO" id="GO:0003713">
    <property type="term" value="F:transcription coactivator activity"/>
    <property type="evidence" value="ECO:0007669"/>
    <property type="project" value="TreeGrafter"/>
</dbReference>
<dbReference type="HOGENOM" id="CLU_002546_4_0_1"/>
<dbReference type="SMART" id="SM00775">
    <property type="entry name" value="LNS2"/>
    <property type="match status" value="1"/>
</dbReference>
<name>R0MRQ2_NOSB1</name>
<dbReference type="Pfam" id="PF08235">
    <property type="entry name" value="LNS2"/>
    <property type="match status" value="1"/>
</dbReference>
<proteinExistence type="inferred from homology"/>
<dbReference type="GO" id="GO:0009062">
    <property type="term" value="P:fatty acid catabolic process"/>
    <property type="evidence" value="ECO:0007669"/>
    <property type="project" value="TreeGrafter"/>
</dbReference>
<dbReference type="InterPro" id="IPR026058">
    <property type="entry name" value="LIPIN"/>
</dbReference>
<dbReference type="GO" id="GO:0005634">
    <property type="term" value="C:nucleus"/>
    <property type="evidence" value="ECO:0007669"/>
    <property type="project" value="TreeGrafter"/>
</dbReference>
<dbReference type="OMA" id="RFGKLYF"/>
<organism evidence="3 4">
    <name type="scientific">Nosema bombycis (strain CQ1 / CVCC 102059)</name>
    <name type="common">Microsporidian parasite</name>
    <name type="synonym">Pebrine of silkworm</name>
    <dbReference type="NCBI Taxonomy" id="578461"/>
    <lineage>
        <taxon>Eukaryota</taxon>
        <taxon>Fungi</taxon>
        <taxon>Fungi incertae sedis</taxon>
        <taxon>Microsporidia</taxon>
        <taxon>Nosematidae</taxon>
        <taxon>Nosema</taxon>
    </lineage>
</organism>
<evidence type="ECO:0000313" key="3">
    <source>
        <dbReference type="EMBL" id="EOB15583.1"/>
    </source>
</evidence>
<dbReference type="GO" id="GO:0019432">
    <property type="term" value="P:triglyceride biosynthetic process"/>
    <property type="evidence" value="ECO:0007669"/>
    <property type="project" value="TreeGrafter"/>
</dbReference>
<dbReference type="GO" id="GO:0008195">
    <property type="term" value="F:phosphatidate phosphatase activity"/>
    <property type="evidence" value="ECO:0007669"/>
    <property type="project" value="TreeGrafter"/>
</dbReference>
<dbReference type="STRING" id="578461.R0MRQ2"/>
<protein>
    <submittedName>
        <fullName evidence="3">Nuclear elongation and deformation protein 1</fullName>
    </submittedName>
</protein>
<dbReference type="Gene3D" id="3.40.50.1000">
    <property type="entry name" value="HAD superfamily/HAD-like"/>
    <property type="match status" value="1"/>
</dbReference>
<dbReference type="InterPro" id="IPR013209">
    <property type="entry name" value="LNS2"/>
</dbReference>
<dbReference type="InterPro" id="IPR023214">
    <property type="entry name" value="HAD_sf"/>
</dbReference>
<dbReference type="EMBL" id="KB908910">
    <property type="protein sequence ID" value="EOB15583.1"/>
    <property type="molecule type" value="Genomic_DNA"/>
</dbReference>
<dbReference type="InterPro" id="IPR031315">
    <property type="entry name" value="LNS2/PITP"/>
</dbReference>
<comment type="similarity">
    <text evidence="1">Belongs to the lipin family.</text>
</comment>